<dbReference type="KEGG" id="sva:SVA_0018"/>
<evidence type="ECO:0000313" key="1">
    <source>
        <dbReference type="EMBL" id="BAU46601.1"/>
    </source>
</evidence>
<dbReference type="EMBL" id="AP014936">
    <property type="protein sequence ID" value="BAU46601.1"/>
    <property type="molecule type" value="Genomic_DNA"/>
</dbReference>
<dbReference type="Proteomes" id="UP000218899">
    <property type="component" value="Chromosome"/>
</dbReference>
<sequence>MHACSSAEARPETRRAAPRAAGALLLSLLTLAPAGGASFRAELVQARLSGQVLLLGGRLDLALTPQVEDALNNGIPLDFVIDVRLHRRRALLWDDAVDGWTLRRQLRFHALSGQYLLSGEPALPPNRESFASLPEALAQVGSLEEVNLPIEVPVQPDADYHTRVRVALDIEALPPLLRPVAYTSRAWDLNSGWSSWKVER</sequence>
<dbReference type="Pfam" id="PF14334">
    <property type="entry name" value="DUF4390"/>
    <property type="match status" value="1"/>
</dbReference>
<keyword evidence="2" id="KW-1185">Reference proteome</keyword>
<dbReference type="InterPro" id="IPR025500">
    <property type="entry name" value="DUF4390"/>
</dbReference>
<accession>A0A1B4V9W6</accession>
<reference evidence="1 2" key="1">
    <citation type="submission" date="2015-08" db="EMBL/GenBank/DDBJ databases">
        <title>Complete genome sequence of Sulfurifustis variabilis.</title>
        <authorList>
            <person name="Miura A."/>
            <person name="Kojima H."/>
            <person name="Fukui M."/>
        </authorList>
    </citation>
    <scope>NUCLEOTIDE SEQUENCE [LARGE SCALE GENOMIC DNA]</scope>
    <source>
        <strain evidence="2">skN76</strain>
    </source>
</reference>
<gene>
    <name evidence="1" type="ORF">SVA_0018</name>
</gene>
<dbReference type="OrthoDB" id="6198507at2"/>
<evidence type="ECO:0000313" key="2">
    <source>
        <dbReference type="Proteomes" id="UP000218899"/>
    </source>
</evidence>
<evidence type="ECO:0008006" key="3">
    <source>
        <dbReference type="Google" id="ProtNLM"/>
    </source>
</evidence>
<protein>
    <recommendedName>
        <fullName evidence="3">DUF4390 domain-containing protein</fullName>
    </recommendedName>
</protein>
<name>A0A1B4V9W6_9GAMM</name>
<proteinExistence type="predicted"/>
<dbReference type="AlphaFoldDB" id="A0A1B4V9W6"/>
<organism evidence="1 2">
    <name type="scientific">Sulfurifustis variabilis</name>
    <dbReference type="NCBI Taxonomy" id="1675686"/>
    <lineage>
        <taxon>Bacteria</taxon>
        <taxon>Pseudomonadati</taxon>
        <taxon>Pseudomonadota</taxon>
        <taxon>Gammaproteobacteria</taxon>
        <taxon>Acidiferrobacterales</taxon>
        <taxon>Acidiferrobacteraceae</taxon>
        <taxon>Sulfurifustis</taxon>
    </lineage>
</organism>